<dbReference type="PANTHER" id="PTHR23426">
    <property type="entry name" value="FERREDOXIN/ADRENODOXIN"/>
    <property type="match status" value="1"/>
</dbReference>
<keyword evidence="5" id="KW-0249">Electron transport</keyword>
<dbReference type="InterPro" id="IPR036010">
    <property type="entry name" value="2Fe-2S_ferredoxin-like_sf"/>
</dbReference>
<feature type="domain" description="2Fe-2S ferredoxin-type" evidence="9">
    <location>
        <begin position="78"/>
        <end position="180"/>
    </location>
</feature>
<dbReference type="InterPro" id="IPR012675">
    <property type="entry name" value="Beta-grasp_dom_sf"/>
</dbReference>
<evidence type="ECO:0000256" key="8">
    <source>
        <dbReference type="ARBA" id="ARBA00034078"/>
    </source>
</evidence>
<reference evidence="10" key="1">
    <citation type="submission" date="2023-10" db="EMBL/GenBank/DDBJ databases">
        <authorList>
            <person name="Chen Y."/>
            <person name="Shah S."/>
            <person name="Dougan E. K."/>
            <person name="Thang M."/>
            <person name="Chan C."/>
        </authorList>
    </citation>
    <scope>NUCLEOTIDE SEQUENCE [LARGE SCALE GENOMIC DNA]</scope>
</reference>
<dbReference type="EMBL" id="CAUYUJ010012336">
    <property type="protein sequence ID" value="CAK0833768.1"/>
    <property type="molecule type" value="Genomic_DNA"/>
</dbReference>
<keyword evidence="3" id="KW-0001">2Fe-2S</keyword>
<comment type="similarity">
    <text evidence="1">Belongs to the adrenodoxin/putidaredoxin family.</text>
</comment>
<comment type="cofactor">
    <cofactor evidence="8">
        <name>[2Fe-2S] cluster</name>
        <dbReference type="ChEBI" id="CHEBI:190135"/>
    </cofactor>
</comment>
<keyword evidence="7" id="KW-0411">Iron-sulfur</keyword>
<protein>
    <recommendedName>
        <fullName evidence="9">2Fe-2S ferredoxin-type domain-containing protein</fullName>
    </recommendedName>
</protein>
<keyword evidence="2" id="KW-0813">Transport</keyword>
<evidence type="ECO:0000256" key="2">
    <source>
        <dbReference type="ARBA" id="ARBA00022448"/>
    </source>
</evidence>
<keyword evidence="4" id="KW-0479">Metal-binding</keyword>
<name>A0ABN9SPH4_9DINO</name>
<dbReference type="PROSITE" id="PS51085">
    <property type="entry name" value="2FE2S_FER_2"/>
    <property type="match status" value="1"/>
</dbReference>
<dbReference type="Pfam" id="PF00111">
    <property type="entry name" value="Fer2"/>
    <property type="match status" value="1"/>
</dbReference>
<comment type="caution">
    <text evidence="10">The sequence shown here is derived from an EMBL/GenBank/DDBJ whole genome shotgun (WGS) entry which is preliminary data.</text>
</comment>
<accession>A0ABN9SPH4</accession>
<evidence type="ECO:0000313" key="10">
    <source>
        <dbReference type="EMBL" id="CAK0833768.1"/>
    </source>
</evidence>
<organism evidence="10 11">
    <name type="scientific">Prorocentrum cordatum</name>
    <dbReference type="NCBI Taxonomy" id="2364126"/>
    <lineage>
        <taxon>Eukaryota</taxon>
        <taxon>Sar</taxon>
        <taxon>Alveolata</taxon>
        <taxon>Dinophyceae</taxon>
        <taxon>Prorocentrales</taxon>
        <taxon>Prorocentraceae</taxon>
        <taxon>Prorocentrum</taxon>
    </lineage>
</organism>
<dbReference type="PRINTS" id="PR00355">
    <property type="entry name" value="ADRENODOXIN"/>
</dbReference>
<evidence type="ECO:0000256" key="5">
    <source>
        <dbReference type="ARBA" id="ARBA00022982"/>
    </source>
</evidence>
<evidence type="ECO:0000256" key="7">
    <source>
        <dbReference type="ARBA" id="ARBA00023014"/>
    </source>
</evidence>
<dbReference type="PANTHER" id="PTHR23426:SF72">
    <property type="entry name" value="2FE-2S FERREDOXIN-TYPE DOMAIN-CONTAINING PROTEIN"/>
    <property type="match status" value="1"/>
</dbReference>
<keyword evidence="6" id="KW-0408">Iron</keyword>
<evidence type="ECO:0000256" key="6">
    <source>
        <dbReference type="ARBA" id="ARBA00023004"/>
    </source>
</evidence>
<evidence type="ECO:0000256" key="4">
    <source>
        <dbReference type="ARBA" id="ARBA00022723"/>
    </source>
</evidence>
<dbReference type="InterPro" id="IPR001055">
    <property type="entry name" value="Adrenodoxin-like"/>
</dbReference>
<dbReference type="Gene3D" id="3.10.20.30">
    <property type="match status" value="1"/>
</dbReference>
<evidence type="ECO:0000256" key="3">
    <source>
        <dbReference type="ARBA" id="ARBA00022714"/>
    </source>
</evidence>
<sequence length="193" mass="20492">MLGARRLCARGPPSALAASCAAAWAARRVRGRGLLAVGRCSPGGTAGGRAAAAEWRAPMMESLRAHGSRRVDPNAEIIEVHFKLPDGSRKTVSVPEGTTLLEAAHGNEVDLEGACEASLACCTCHVILPQDVFDSVEEACEKEEDMLDMAPCLTATSRLGCQVVIDGRLKGKEVVLPEVTRNFYVDGFVPQPH</sequence>
<keyword evidence="11" id="KW-1185">Reference proteome</keyword>
<evidence type="ECO:0000259" key="9">
    <source>
        <dbReference type="PROSITE" id="PS51085"/>
    </source>
</evidence>
<dbReference type="SUPFAM" id="SSF54292">
    <property type="entry name" value="2Fe-2S ferredoxin-like"/>
    <property type="match status" value="1"/>
</dbReference>
<dbReference type="CDD" id="cd00207">
    <property type="entry name" value="fer2"/>
    <property type="match status" value="1"/>
</dbReference>
<gene>
    <name evidence="10" type="ORF">PCOR1329_LOCUS31363</name>
</gene>
<evidence type="ECO:0000256" key="1">
    <source>
        <dbReference type="ARBA" id="ARBA00010914"/>
    </source>
</evidence>
<dbReference type="InterPro" id="IPR001041">
    <property type="entry name" value="2Fe-2S_ferredoxin-type"/>
</dbReference>
<dbReference type="Proteomes" id="UP001189429">
    <property type="component" value="Unassembled WGS sequence"/>
</dbReference>
<evidence type="ECO:0000313" key="11">
    <source>
        <dbReference type="Proteomes" id="UP001189429"/>
    </source>
</evidence>
<proteinExistence type="inferred from homology"/>